<keyword evidence="2" id="KW-1185">Reference proteome</keyword>
<dbReference type="CDD" id="cd09272">
    <property type="entry name" value="RNase_HI_RT_Ty1"/>
    <property type="match status" value="1"/>
</dbReference>
<evidence type="ECO:0000313" key="1">
    <source>
        <dbReference type="EMBL" id="CCF51909.1"/>
    </source>
</evidence>
<dbReference type="OMA" id="CTIANDP"/>
<dbReference type="eggNOG" id="KOG0017">
    <property type="taxonomic scope" value="Eukaryota"/>
</dbReference>
<comment type="caution">
    <text evidence="1">The sequence shown here is derived from an EMBL/GenBank/DDBJ whole genome shotgun (WGS) entry which is preliminary data.</text>
</comment>
<dbReference type="AlphaFoldDB" id="I2FYB6"/>
<name>I2FYB6_USTHO</name>
<proteinExistence type="predicted"/>
<dbReference type="HOGENOM" id="CLU_001650_6_2_1"/>
<protein>
    <recommendedName>
        <fullName evidence="3">Reverse transcriptase Ty1/copia-type domain-containing protein</fullName>
    </recommendedName>
</protein>
<evidence type="ECO:0000313" key="2">
    <source>
        <dbReference type="Proteomes" id="UP000006174"/>
    </source>
</evidence>
<sequence>MLMGWADSNWARSHNCRRSTLGYVFIIDGLMCSWSSRLQPMVANSSMEAEYMALAAAARELLWTSMFLHELEQPMLKATEIHVSVETLVLHSHDWDLIFNRDIPVLHSDLSGTCTIANDPQHFKRTKHINIAHFFLRDKIVSQQLTIAPVQSSENLANIMTKLLAAPTLLHHCHSLRLTTSDRHAGSRGGDKGNNQT</sequence>
<dbReference type="PANTHER" id="PTHR11439">
    <property type="entry name" value="GAG-POL-RELATED RETROTRANSPOSON"/>
    <property type="match status" value="1"/>
</dbReference>
<dbReference type="STRING" id="1128400.I2FYB6"/>
<dbReference type="Proteomes" id="UP000006174">
    <property type="component" value="Unassembled WGS sequence"/>
</dbReference>
<dbReference type="EMBL" id="CAGI01000168">
    <property type="protein sequence ID" value="CCF51909.1"/>
    <property type="molecule type" value="Genomic_DNA"/>
</dbReference>
<reference evidence="1 2" key="1">
    <citation type="journal article" date="2012" name="Plant Cell">
        <title>Genome comparison of barley and maize smut fungi reveals targeted loss of RNA silencing components and species-specific presence of transposable elements.</title>
        <authorList>
            <person name="Laurie J.D."/>
            <person name="Ali S."/>
            <person name="Linning R."/>
            <person name="Mannhaupt G."/>
            <person name="Wong P."/>
            <person name="Gueldener U."/>
            <person name="Muensterkoetter M."/>
            <person name="Moore R."/>
            <person name="Kahmann R."/>
            <person name="Bakkeren G."/>
            <person name="Schirawski J."/>
        </authorList>
    </citation>
    <scope>NUCLEOTIDE SEQUENCE [LARGE SCALE GENOMIC DNA]</scope>
    <source>
        <strain evidence="2">Uh4875-4</strain>
    </source>
</reference>
<organism evidence="1 2">
    <name type="scientific">Ustilago hordei</name>
    <name type="common">Barley covered smut fungus</name>
    <dbReference type="NCBI Taxonomy" id="120017"/>
    <lineage>
        <taxon>Eukaryota</taxon>
        <taxon>Fungi</taxon>
        <taxon>Dikarya</taxon>
        <taxon>Basidiomycota</taxon>
        <taxon>Ustilaginomycotina</taxon>
        <taxon>Ustilaginomycetes</taxon>
        <taxon>Ustilaginales</taxon>
        <taxon>Ustilaginaceae</taxon>
        <taxon>Ustilago</taxon>
    </lineage>
</organism>
<gene>
    <name evidence="1" type="ORF">UHOR_10036</name>
</gene>
<dbReference type="PANTHER" id="PTHR11439:SF467">
    <property type="entry name" value="INTEGRASE CATALYTIC DOMAIN-CONTAINING PROTEIN"/>
    <property type="match status" value="1"/>
</dbReference>
<evidence type="ECO:0008006" key="3">
    <source>
        <dbReference type="Google" id="ProtNLM"/>
    </source>
</evidence>
<accession>I2FYB6</accession>